<reference evidence="1 2" key="1">
    <citation type="submission" date="2019-05" db="EMBL/GenBank/DDBJ databases">
        <title>Another draft genome of Portunus trituberculatus and its Hox gene families provides insights of decapod evolution.</title>
        <authorList>
            <person name="Jeong J.-H."/>
            <person name="Song I."/>
            <person name="Kim S."/>
            <person name="Choi T."/>
            <person name="Kim D."/>
            <person name="Ryu S."/>
            <person name="Kim W."/>
        </authorList>
    </citation>
    <scope>NUCLEOTIDE SEQUENCE [LARGE SCALE GENOMIC DNA]</scope>
    <source>
        <tissue evidence="1">Muscle</tissue>
    </source>
</reference>
<dbReference type="Proteomes" id="UP000324222">
    <property type="component" value="Unassembled WGS sequence"/>
</dbReference>
<organism evidence="1 2">
    <name type="scientific">Portunus trituberculatus</name>
    <name type="common">Swimming crab</name>
    <name type="synonym">Neptunus trituberculatus</name>
    <dbReference type="NCBI Taxonomy" id="210409"/>
    <lineage>
        <taxon>Eukaryota</taxon>
        <taxon>Metazoa</taxon>
        <taxon>Ecdysozoa</taxon>
        <taxon>Arthropoda</taxon>
        <taxon>Crustacea</taxon>
        <taxon>Multicrustacea</taxon>
        <taxon>Malacostraca</taxon>
        <taxon>Eumalacostraca</taxon>
        <taxon>Eucarida</taxon>
        <taxon>Decapoda</taxon>
        <taxon>Pleocyemata</taxon>
        <taxon>Brachyura</taxon>
        <taxon>Eubrachyura</taxon>
        <taxon>Portunoidea</taxon>
        <taxon>Portunidae</taxon>
        <taxon>Portuninae</taxon>
        <taxon>Portunus</taxon>
    </lineage>
</organism>
<dbReference type="EMBL" id="VSRR010057627">
    <property type="protein sequence ID" value="MPC81671.1"/>
    <property type="molecule type" value="Genomic_DNA"/>
</dbReference>
<sequence length="117" mass="13370">MTRLHNDCFLVPTWYTTTYESTYISAELVLYSASHKCAWYTTTYESKECPVQSVPSFLSASTSILNPPSQLNLSRCALLSIARCQHITWLYSMLNPPTQHRRCLLPFLLHYVCSSGL</sequence>
<gene>
    <name evidence="1" type="ORF">E2C01_076300</name>
</gene>
<comment type="caution">
    <text evidence="1">The sequence shown here is derived from an EMBL/GenBank/DDBJ whole genome shotgun (WGS) entry which is preliminary data.</text>
</comment>
<evidence type="ECO:0000313" key="1">
    <source>
        <dbReference type="EMBL" id="MPC81671.1"/>
    </source>
</evidence>
<dbReference type="AlphaFoldDB" id="A0A5B7I8E3"/>
<protein>
    <submittedName>
        <fullName evidence="1">Uncharacterized protein</fullName>
    </submittedName>
</protein>
<evidence type="ECO:0000313" key="2">
    <source>
        <dbReference type="Proteomes" id="UP000324222"/>
    </source>
</evidence>
<name>A0A5B7I8E3_PORTR</name>
<accession>A0A5B7I8E3</accession>
<keyword evidence="2" id="KW-1185">Reference proteome</keyword>
<proteinExistence type="predicted"/>